<dbReference type="GeneTree" id="ENSGT00940000166712"/>
<proteinExistence type="inferred from homology"/>
<feature type="repeat" description="ARM" evidence="6">
    <location>
        <begin position="309"/>
        <end position="338"/>
    </location>
</feature>
<dbReference type="Gene3D" id="1.25.10.10">
    <property type="entry name" value="Leucine-rich Repeat Variant"/>
    <property type="match status" value="2"/>
</dbReference>
<dbReference type="InterPro" id="IPR011989">
    <property type="entry name" value="ARM-like"/>
</dbReference>
<dbReference type="Proteomes" id="UP000694388">
    <property type="component" value="Unplaced"/>
</dbReference>
<dbReference type="InterPro" id="IPR016024">
    <property type="entry name" value="ARM-type_fold"/>
</dbReference>
<keyword evidence="4" id="KW-0130">Cell adhesion</keyword>
<dbReference type="Ensembl" id="ENSEBUT00000021776.1">
    <property type="protein sequence ID" value="ENSEBUP00000021200.1"/>
    <property type="gene ID" value="ENSEBUG00000013066.1"/>
</dbReference>
<evidence type="ECO:0000256" key="5">
    <source>
        <dbReference type="ARBA" id="ARBA00022949"/>
    </source>
</evidence>
<dbReference type="PANTHER" id="PTHR10372">
    <property type="entry name" value="PLAKOPHILLIN-RELATED"/>
    <property type="match status" value="1"/>
</dbReference>
<evidence type="ECO:0000256" key="3">
    <source>
        <dbReference type="ARBA" id="ARBA00022737"/>
    </source>
</evidence>
<accession>A0A8C4QXQ4</accession>
<evidence type="ECO:0000313" key="7">
    <source>
        <dbReference type="Ensembl" id="ENSEBUP00000021200.1"/>
    </source>
</evidence>
<dbReference type="SMART" id="SM00185">
    <property type="entry name" value="ARM"/>
    <property type="match status" value="5"/>
</dbReference>
<reference evidence="7" key="1">
    <citation type="submission" date="2025-08" db="UniProtKB">
        <authorList>
            <consortium name="Ensembl"/>
        </authorList>
    </citation>
    <scope>IDENTIFICATION</scope>
</reference>
<dbReference type="SUPFAM" id="SSF48371">
    <property type="entry name" value="ARM repeat"/>
    <property type="match status" value="1"/>
</dbReference>
<dbReference type="InterPro" id="IPR000225">
    <property type="entry name" value="Armadillo"/>
</dbReference>
<dbReference type="PROSITE" id="PS50176">
    <property type="entry name" value="ARM_REPEAT"/>
    <property type="match status" value="1"/>
</dbReference>
<sequence>MEGMFRPSTSSGRGEFRFNSYGRGESQFQFPDIGTFHGHESQPRDKPARRFDVANEMNTTPRLLFERIIKAVDEDQVETDGPPLQITTGNHRNYHTMGIHRMYDGKQGFGSMKNELGFKSTNNGHRIGVSVDERININNNFGVLQKPQIPLMDDNFNQNKVDMEEIADIQNTRVTSVTTINKKVTQEGSNDSNSGSTDINTKVQIRGDGVDLANKRFSTDGMTLEKAVRIVASKPPGAQDVEQAALYIQQACFKNQANKYELRTLNGIAKLVEALGLYKQPKIRRAVGGALRNAVFEDDDNKMEVKAVGGLEALSEVLTNSDDTETLRQVTGTLWNLSSLEELKPPLLDLVLQPLSSRVITPHMKNNKDMELLHNSTGCLRNLSSALPLSKRLILEDEDLVNSLVSWSQRNWNHDDHQTKFMFDTQPKGAAQLYHPQMLQTYTRILHHSKNPVLREAAAGGLHNITSRSSEASKSLGKMFLRKDEVDGVGILKNLLQGQDPTTTISAVHIIRNLSRCPENHNIISEHFLPSLLSLLSTRRVPGTPDRADVLLTSTCSSISSLIGNNPVAARRLVDLSGIQSLHALASQNSSSLKKSGMAAGMVLQQLWDIKGMRQLLKKRGWSREHFVAPVLQKLISNDEDLNRDHYDQQTLRDTLH</sequence>
<keyword evidence="3" id="KW-0677">Repeat</keyword>
<dbReference type="GO" id="GO:0005634">
    <property type="term" value="C:nucleus"/>
    <property type="evidence" value="ECO:0007669"/>
    <property type="project" value="TreeGrafter"/>
</dbReference>
<reference evidence="7" key="2">
    <citation type="submission" date="2025-09" db="UniProtKB">
        <authorList>
            <consortium name="Ensembl"/>
        </authorList>
    </citation>
    <scope>IDENTIFICATION</scope>
</reference>
<dbReference type="GO" id="GO:0098609">
    <property type="term" value="P:cell-cell adhesion"/>
    <property type="evidence" value="ECO:0007669"/>
    <property type="project" value="InterPro"/>
</dbReference>
<evidence type="ECO:0000313" key="8">
    <source>
        <dbReference type="Proteomes" id="UP000694388"/>
    </source>
</evidence>
<dbReference type="Pfam" id="PF00514">
    <property type="entry name" value="Arm"/>
    <property type="match status" value="1"/>
</dbReference>
<dbReference type="InterPro" id="IPR028435">
    <property type="entry name" value="Plakophilin/d_Catenin"/>
</dbReference>
<protein>
    <submittedName>
        <fullName evidence="7">Uncharacterized protein</fullName>
    </submittedName>
</protein>
<dbReference type="AlphaFoldDB" id="A0A8C4QXQ4"/>
<evidence type="ECO:0000256" key="6">
    <source>
        <dbReference type="PROSITE-ProRule" id="PRU00259"/>
    </source>
</evidence>
<keyword evidence="5" id="KW-0965">Cell junction</keyword>
<keyword evidence="8" id="KW-1185">Reference proteome</keyword>
<dbReference type="PANTHER" id="PTHR10372:SF27">
    <property type="entry name" value="ADHERENS JUNCTION PROTEIN P120"/>
    <property type="match status" value="1"/>
</dbReference>
<name>A0A8C4QXQ4_EPTBU</name>
<comment type="similarity">
    <text evidence="2">Belongs to the beta-catenin family.</text>
</comment>
<organism evidence="7 8">
    <name type="scientific">Eptatretus burgeri</name>
    <name type="common">Inshore hagfish</name>
    <dbReference type="NCBI Taxonomy" id="7764"/>
    <lineage>
        <taxon>Eukaryota</taxon>
        <taxon>Metazoa</taxon>
        <taxon>Chordata</taxon>
        <taxon>Craniata</taxon>
        <taxon>Vertebrata</taxon>
        <taxon>Cyclostomata</taxon>
        <taxon>Myxini</taxon>
        <taxon>Myxiniformes</taxon>
        <taxon>Myxinidae</taxon>
        <taxon>Eptatretinae</taxon>
        <taxon>Eptatretus</taxon>
    </lineage>
</organism>
<dbReference type="GO" id="GO:0005886">
    <property type="term" value="C:plasma membrane"/>
    <property type="evidence" value="ECO:0007669"/>
    <property type="project" value="TreeGrafter"/>
</dbReference>
<evidence type="ECO:0000256" key="2">
    <source>
        <dbReference type="ARBA" id="ARBA00005462"/>
    </source>
</evidence>
<dbReference type="GO" id="GO:0005737">
    <property type="term" value="C:cytoplasm"/>
    <property type="evidence" value="ECO:0007669"/>
    <property type="project" value="TreeGrafter"/>
</dbReference>
<evidence type="ECO:0000256" key="1">
    <source>
        <dbReference type="ARBA" id="ARBA00004282"/>
    </source>
</evidence>
<comment type="subcellular location">
    <subcellularLocation>
        <location evidence="1">Cell junction</location>
    </subcellularLocation>
</comment>
<evidence type="ECO:0000256" key="4">
    <source>
        <dbReference type="ARBA" id="ARBA00022889"/>
    </source>
</evidence>
<dbReference type="GO" id="GO:0005912">
    <property type="term" value="C:adherens junction"/>
    <property type="evidence" value="ECO:0007669"/>
    <property type="project" value="TreeGrafter"/>
</dbReference>